<gene>
    <name evidence="2" type="ORF">MEBOL_003905</name>
</gene>
<sequence>MRFLSVLLMLLAWTAASPVAVAHPLDGLPSLILKAPPLAGDDSISARLKACLRVGDMSCVVEQYLLLKDLGRMPAWLVSFQNAFAVASRRAGECANVAKLIHEGLRRLGEKPTYVRFTVEGRYKLLGFDELSNGQRIRSHQLAVTGRHIAVEVEGRIVDAYTGLMGLPLHDYMNRLVVHPTSRIAYEVVGEP</sequence>
<evidence type="ECO:0000313" key="2">
    <source>
        <dbReference type="EMBL" id="ATB30444.1"/>
    </source>
</evidence>
<dbReference type="AlphaFoldDB" id="A0A250IF23"/>
<dbReference type="EMBL" id="CP022163">
    <property type="protein sequence ID" value="ATB30444.1"/>
    <property type="molecule type" value="Genomic_DNA"/>
</dbReference>
<proteinExistence type="predicted"/>
<feature type="signal peptide" evidence="1">
    <location>
        <begin position="1"/>
        <end position="22"/>
    </location>
</feature>
<name>A0A250IF23_9BACT</name>
<feature type="chain" id="PRO_5012670821" evidence="1">
    <location>
        <begin position="23"/>
        <end position="192"/>
    </location>
</feature>
<keyword evidence="3" id="KW-1185">Reference proteome</keyword>
<reference evidence="2 3" key="1">
    <citation type="submission" date="2017-06" db="EMBL/GenBank/DDBJ databases">
        <authorList>
            <person name="Kim H.J."/>
            <person name="Triplett B.A."/>
        </authorList>
    </citation>
    <scope>NUCLEOTIDE SEQUENCE [LARGE SCALE GENOMIC DNA]</scope>
    <source>
        <strain evidence="2 3">DSM 14713</strain>
    </source>
</reference>
<dbReference type="KEGG" id="mbd:MEBOL_003905"/>
<dbReference type="OrthoDB" id="5514460at2"/>
<keyword evidence="1" id="KW-0732">Signal</keyword>
<dbReference type="RefSeq" id="WP_095978897.1">
    <property type="nucleotide sequence ID" value="NZ_CP022163.1"/>
</dbReference>
<protein>
    <submittedName>
        <fullName evidence="2">Uncharacterized protein</fullName>
    </submittedName>
</protein>
<evidence type="ECO:0000256" key="1">
    <source>
        <dbReference type="SAM" id="SignalP"/>
    </source>
</evidence>
<dbReference type="Proteomes" id="UP000217289">
    <property type="component" value="Chromosome"/>
</dbReference>
<accession>A0A250IF23</accession>
<evidence type="ECO:0000313" key="3">
    <source>
        <dbReference type="Proteomes" id="UP000217289"/>
    </source>
</evidence>
<organism evidence="2 3">
    <name type="scientific">Melittangium boletus DSM 14713</name>
    <dbReference type="NCBI Taxonomy" id="1294270"/>
    <lineage>
        <taxon>Bacteria</taxon>
        <taxon>Pseudomonadati</taxon>
        <taxon>Myxococcota</taxon>
        <taxon>Myxococcia</taxon>
        <taxon>Myxococcales</taxon>
        <taxon>Cystobacterineae</taxon>
        <taxon>Archangiaceae</taxon>
        <taxon>Melittangium</taxon>
    </lineage>
</organism>